<reference evidence="1" key="1">
    <citation type="submission" date="2021-03" db="EMBL/GenBank/DDBJ databases">
        <title>Sagittula salina sp. nov. strain M10.9X isolated from the marine waste.</title>
        <authorList>
            <person name="Satari L."/>
            <person name="Molina-Menor E."/>
            <person name="Vidal-Verdu A."/>
            <person name="Pascual J."/>
            <person name="Pereto J."/>
            <person name="Porcar M."/>
        </authorList>
    </citation>
    <scope>NUCLEOTIDE SEQUENCE</scope>
    <source>
        <strain evidence="1">M10.9X</strain>
    </source>
</reference>
<comment type="caution">
    <text evidence="1">The sequence shown here is derived from an EMBL/GenBank/DDBJ whole genome shotgun (WGS) entry which is preliminary data.</text>
</comment>
<sequence>MTRRFIAALTLALLGGLLAFDIAASDPLNPFRAPPLLALGSGSAASGAHCASLPPAE</sequence>
<dbReference type="Proteomes" id="UP000675940">
    <property type="component" value="Unassembled WGS sequence"/>
</dbReference>
<dbReference type="RefSeq" id="WP_209362248.1">
    <property type="nucleotide sequence ID" value="NZ_JAGISH010000010.1"/>
</dbReference>
<proteinExistence type="predicted"/>
<protein>
    <submittedName>
        <fullName evidence="1">Uncharacterized protein</fullName>
    </submittedName>
</protein>
<dbReference type="AlphaFoldDB" id="A0A940S4I9"/>
<keyword evidence="2" id="KW-1185">Reference proteome</keyword>
<name>A0A940S4I9_9RHOB</name>
<gene>
    <name evidence="1" type="ORF">J5474_16885</name>
</gene>
<evidence type="ECO:0000313" key="2">
    <source>
        <dbReference type="Proteomes" id="UP000675940"/>
    </source>
</evidence>
<accession>A0A940S4I9</accession>
<dbReference type="EMBL" id="JAGISH010000010">
    <property type="protein sequence ID" value="MBP0484159.1"/>
    <property type="molecule type" value="Genomic_DNA"/>
</dbReference>
<evidence type="ECO:0000313" key="1">
    <source>
        <dbReference type="EMBL" id="MBP0484159.1"/>
    </source>
</evidence>
<organism evidence="1 2">
    <name type="scientific">Sagittula salina</name>
    <dbReference type="NCBI Taxonomy" id="2820268"/>
    <lineage>
        <taxon>Bacteria</taxon>
        <taxon>Pseudomonadati</taxon>
        <taxon>Pseudomonadota</taxon>
        <taxon>Alphaproteobacteria</taxon>
        <taxon>Rhodobacterales</taxon>
        <taxon>Roseobacteraceae</taxon>
        <taxon>Sagittula</taxon>
    </lineage>
</organism>